<dbReference type="Pfam" id="PF02790">
    <property type="entry name" value="COX2_TM"/>
    <property type="match status" value="1"/>
</dbReference>
<dbReference type="InterPro" id="IPR045187">
    <property type="entry name" value="CcO_II"/>
</dbReference>
<comment type="catalytic activity">
    <reaction evidence="14 16">
        <text>4 Fe(II)-[cytochrome c] + O2 + 8 H(+)(in) = 4 Fe(III)-[cytochrome c] + 2 H2O + 4 H(+)(out)</text>
        <dbReference type="Rhea" id="RHEA:11436"/>
        <dbReference type="Rhea" id="RHEA-COMP:10350"/>
        <dbReference type="Rhea" id="RHEA-COMP:14399"/>
        <dbReference type="ChEBI" id="CHEBI:15377"/>
        <dbReference type="ChEBI" id="CHEBI:15378"/>
        <dbReference type="ChEBI" id="CHEBI:15379"/>
        <dbReference type="ChEBI" id="CHEBI:29033"/>
        <dbReference type="ChEBI" id="CHEBI:29034"/>
        <dbReference type="EC" id="7.1.1.9"/>
    </reaction>
</comment>
<evidence type="ECO:0000256" key="1">
    <source>
        <dbReference type="ARBA" id="ARBA00001971"/>
    </source>
</evidence>
<evidence type="ECO:0000256" key="6">
    <source>
        <dbReference type="ARBA" id="ARBA00022692"/>
    </source>
</evidence>
<evidence type="ECO:0000256" key="10">
    <source>
        <dbReference type="ARBA" id="ARBA00022989"/>
    </source>
</evidence>
<evidence type="ECO:0000256" key="4">
    <source>
        <dbReference type="ARBA" id="ARBA00022448"/>
    </source>
</evidence>
<keyword evidence="11 16" id="KW-0186">Copper</keyword>
<evidence type="ECO:0000256" key="7">
    <source>
        <dbReference type="ARBA" id="ARBA00022723"/>
    </source>
</evidence>
<dbReference type="NCBIfam" id="TIGR02866">
    <property type="entry name" value="CoxB"/>
    <property type="match status" value="1"/>
</dbReference>
<comment type="function">
    <text evidence="13 16">Subunits I and II form the functional core of the enzyme complex. Electrons originating in cytochrome c are transferred via heme a and Cu(A) to the binuclear center formed by heme a3 and Cu(B).</text>
</comment>
<keyword evidence="12 18" id="KW-0472">Membrane</keyword>
<dbReference type="InterPro" id="IPR034210">
    <property type="entry name" value="CcO_II_C"/>
</dbReference>
<dbReference type="Pfam" id="PF00116">
    <property type="entry name" value="COX2"/>
    <property type="match status" value="1"/>
</dbReference>
<gene>
    <name evidence="22" type="primary">coxB</name>
    <name evidence="22" type="ORF">FKG95_02395</name>
</gene>
<evidence type="ECO:0000256" key="8">
    <source>
        <dbReference type="ARBA" id="ARBA00022967"/>
    </source>
</evidence>
<dbReference type="SUPFAM" id="SSF49503">
    <property type="entry name" value="Cupredoxins"/>
    <property type="match status" value="1"/>
</dbReference>
<accession>A0A545U1V8</accession>
<dbReference type="InterPro" id="IPR001505">
    <property type="entry name" value="Copper_CuA"/>
</dbReference>
<keyword evidence="22" id="KW-0560">Oxidoreductase</keyword>
<feature type="transmembrane region" description="Helical" evidence="18">
    <location>
        <begin position="63"/>
        <end position="83"/>
    </location>
</feature>
<comment type="similarity">
    <text evidence="3 15">Belongs to the cytochrome c oxidase subunit 2 family.</text>
</comment>
<keyword evidence="19" id="KW-0732">Signal</keyword>
<dbReference type="PROSITE" id="PS00078">
    <property type="entry name" value="COX2"/>
    <property type="match status" value="1"/>
</dbReference>
<dbReference type="CDD" id="cd13912">
    <property type="entry name" value="CcO_II_C"/>
    <property type="match status" value="1"/>
</dbReference>
<evidence type="ECO:0000259" key="20">
    <source>
        <dbReference type="PROSITE" id="PS50857"/>
    </source>
</evidence>
<protein>
    <recommendedName>
        <fullName evidence="16">Cytochrome c oxidase subunit 2</fullName>
        <ecNumber evidence="16">7.1.1.9</ecNumber>
    </recommendedName>
</protein>
<evidence type="ECO:0000256" key="19">
    <source>
        <dbReference type="SAM" id="SignalP"/>
    </source>
</evidence>
<dbReference type="EMBL" id="VHSH01000001">
    <property type="protein sequence ID" value="TQV83461.1"/>
    <property type="molecule type" value="Genomic_DNA"/>
</dbReference>
<feature type="domain" description="Cytochrome oxidase subunit II copper A binding" evidence="20">
    <location>
        <begin position="133"/>
        <end position="266"/>
    </location>
</feature>
<evidence type="ECO:0000256" key="9">
    <source>
        <dbReference type="ARBA" id="ARBA00022982"/>
    </source>
</evidence>
<proteinExistence type="inferred from homology"/>
<dbReference type="PANTHER" id="PTHR22888:SF9">
    <property type="entry name" value="CYTOCHROME C OXIDASE SUBUNIT 2"/>
    <property type="match status" value="1"/>
</dbReference>
<feature type="transmembrane region" description="Helical" evidence="18">
    <location>
        <begin position="104"/>
        <end position="126"/>
    </location>
</feature>
<feature type="chain" id="PRO_5022015964" description="Cytochrome c oxidase subunit 2" evidence="19">
    <location>
        <begin position="30"/>
        <end position="305"/>
    </location>
</feature>
<feature type="region of interest" description="Disordered" evidence="17">
    <location>
        <begin position="285"/>
        <end position="305"/>
    </location>
</feature>
<evidence type="ECO:0000256" key="18">
    <source>
        <dbReference type="SAM" id="Phobius"/>
    </source>
</evidence>
<dbReference type="SUPFAM" id="SSF81464">
    <property type="entry name" value="Cytochrome c oxidase subunit II-like, transmembrane region"/>
    <property type="match status" value="1"/>
</dbReference>
<dbReference type="GO" id="GO:0016491">
    <property type="term" value="F:oxidoreductase activity"/>
    <property type="evidence" value="ECO:0007669"/>
    <property type="project" value="UniProtKB-KW"/>
</dbReference>
<evidence type="ECO:0000256" key="17">
    <source>
        <dbReference type="SAM" id="MobiDB-lite"/>
    </source>
</evidence>
<dbReference type="InterPro" id="IPR002429">
    <property type="entry name" value="CcO_II-like_C"/>
</dbReference>
<keyword evidence="6 15" id="KW-0812">Transmembrane</keyword>
<evidence type="ECO:0000259" key="21">
    <source>
        <dbReference type="PROSITE" id="PS50999"/>
    </source>
</evidence>
<evidence type="ECO:0000256" key="11">
    <source>
        <dbReference type="ARBA" id="ARBA00023008"/>
    </source>
</evidence>
<comment type="caution">
    <text evidence="22">The sequence shown here is derived from an EMBL/GenBank/DDBJ whole genome shotgun (WGS) entry which is preliminary data.</text>
</comment>
<feature type="compositionally biased region" description="Polar residues" evidence="17">
    <location>
        <begin position="296"/>
        <end position="305"/>
    </location>
</feature>
<dbReference type="PRINTS" id="PR01166">
    <property type="entry name" value="CYCOXIDASEII"/>
</dbReference>
<evidence type="ECO:0000256" key="14">
    <source>
        <dbReference type="ARBA" id="ARBA00047816"/>
    </source>
</evidence>
<dbReference type="InterPro" id="IPR014222">
    <property type="entry name" value="Cyt_c_oxidase_su2"/>
</dbReference>
<keyword evidence="9 15" id="KW-0249">Electron transport</keyword>
<evidence type="ECO:0000256" key="15">
    <source>
        <dbReference type="RuleBase" id="RU000456"/>
    </source>
</evidence>
<keyword evidence="10 18" id="KW-1133">Transmembrane helix</keyword>
<dbReference type="GO" id="GO:0005886">
    <property type="term" value="C:plasma membrane"/>
    <property type="evidence" value="ECO:0007669"/>
    <property type="project" value="UniProtKB-SubCell"/>
</dbReference>
<name>A0A545U1V8_9PROT</name>
<evidence type="ECO:0000256" key="16">
    <source>
        <dbReference type="RuleBase" id="RU004024"/>
    </source>
</evidence>
<evidence type="ECO:0000256" key="3">
    <source>
        <dbReference type="ARBA" id="ARBA00007866"/>
    </source>
</evidence>
<dbReference type="GO" id="GO:0005507">
    <property type="term" value="F:copper ion binding"/>
    <property type="evidence" value="ECO:0007669"/>
    <property type="project" value="InterPro"/>
</dbReference>
<evidence type="ECO:0000313" key="22">
    <source>
        <dbReference type="EMBL" id="TQV83461.1"/>
    </source>
</evidence>
<evidence type="ECO:0000313" key="23">
    <source>
        <dbReference type="Proteomes" id="UP000315252"/>
    </source>
</evidence>
<dbReference type="OrthoDB" id="9781261at2"/>
<dbReference type="InterPro" id="IPR011759">
    <property type="entry name" value="Cyt_c_oxidase_su2_TM_dom"/>
</dbReference>
<sequence length="305" mass="33763">MAFLKRGAIVAGIFALIANVSAMVSGAMAQDSDSLNGLKNWGLGFQNPTSPNANEVHLFHNELLIIITAITVFVLALLLYVMFRFSEKRNPTPSKTTHNTLIEVIWTAVPVIILVVIAIPSFRLLYNQDKIDDAEMTIKAIGKQWYWSYEYPDHGNFTFDAYMVEEDDLEEGQPYLLQTDNAVVLPVDTKIRVLVTAGDVLHAFAMPTQQRKIDAVPGRINETAVYFDRTGTFYGQCSEICGTRHAYMPIMFTIVSKEEYAAWVETAKEEFARVDGPAPSVRIAQGASGDAAADTDLNTNELGAQ</sequence>
<evidence type="ECO:0000256" key="5">
    <source>
        <dbReference type="ARBA" id="ARBA00022660"/>
    </source>
</evidence>
<dbReference type="PROSITE" id="PS50999">
    <property type="entry name" value="COX2_TM"/>
    <property type="match status" value="1"/>
</dbReference>
<evidence type="ECO:0000256" key="13">
    <source>
        <dbReference type="ARBA" id="ARBA00024688"/>
    </source>
</evidence>
<dbReference type="GO" id="GO:0042773">
    <property type="term" value="P:ATP synthesis coupled electron transport"/>
    <property type="evidence" value="ECO:0007669"/>
    <property type="project" value="TreeGrafter"/>
</dbReference>
<organism evidence="22 23">
    <name type="scientific">Denitrobaculum tricleocarpae</name>
    <dbReference type="NCBI Taxonomy" id="2591009"/>
    <lineage>
        <taxon>Bacteria</taxon>
        <taxon>Pseudomonadati</taxon>
        <taxon>Pseudomonadota</taxon>
        <taxon>Alphaproteobacteria</taxon>
        <taxon>Rhodospirillales</taxon>
        <taxon>Rhodospirillaceae</taxon>
        <taxon>Denitrobaculum</taxon>
    </lineage>
</organism>
<dbReference type="Gene3D" id="2.60.40.420">
    <property type="entry name" value="Cupredoxins - blue copper proteins"/>
    <property type="match status" value="1"/>
</dbReference>
<evidence type="ECO:0000256" key="12">
    <source>
        <dbReference type="ARBA" id="ARBA00023136"/>
    </source>
</evidence>
<dbReference type="RefSeq" id="WP_142894698.1">
    <property type="nucleotide sequence ID" value="NZ_ML660052.1"/>
</dbReference>
<keyword evidence="8" id="KW-1278">Translocase</keyword>
<dbReference type="Proteomes" id="UP000315252">
    <property type="component" value="Unassembled WGS sequence"/>
</dbReference>
<keyword evidence="7 16" id="KW-0479">Metal-binding</keyword>
<dbReference type="EC" id="7.1.1.9" evidence="16"/>
<dbReference type="GO" id="GO:0004129">
    <property type="term" value="F:cytochrome-c oxidase activity"/>
    <property type="evidence" value="ECO:0007669"/>
    <property type="project" value="UniProtKB-EC"/>
</dbReference>
<feature type="domain" description="Cytochrome oxidase subunit II transmembrane region profile" evidence="21">
    <location>
        <begin position="37"/>
        <end position="132"/>
    </location>
</feature>
<dbReference type="PROSITE" id="PS50857">
    <property type="entry name" value="COX2_CUA"/>
    <property type="match status" value="1"/>
</dbReference>
<reference evidence="22 23" key="1">
    <citation type="submission" date="2019-06" db="EMBL/GenBank/DDBJ databases">
        <title>Whole genome sequence for Rhodospirillaceae sp. R148.</title>
        <authorList>
            <person name="Wang G."/>
        </authorList>
    </citation>
    <scope>NUCLEOTIDE SEQUENCE [LARGE SCALE GENOMIC DNA]</scope>
    <source>
        <strain evidence="22 23">R148</strain>
    </source>
</reference>
<dbReference type="FunFam" id="2.60.40.420:FF:000001">
    <property type="entry name" value="Cytochrome c oxidase subunit 2"/>
    <property type="match status" value="1"/>
</dbReference>
<keyword evidence="23" id="KW-1185">Reference proteome</keyword>
<evidence type="ECO:0000256" key="2">
    <source>
        <dbReference type="ARBA" id="ARBA00004141"/>
    </source>
</evidence>
<comment type="cofactor">
    <cofactor evidence="1">
        <name>heme</name>
        <dbReference type="ChEBI" id="CHEBI:30413"/>
    </cofactor>
</comment>
<comment type="cofactor">
    <cofactor evidence="16">
        <name>Cu cation</name>
        <dbReference type="ChEBI" id="CHEBI:23378"/>
    </cofactor>
    <text evidence="16">Binds a copper A center.</text>
</comment>
<comment type="subcellular location">
    <subcellularLocation>
        <location evidence="15">Cell membrane</location>
        <topology evidence="15">Multi-pass membrane protein</topology>
    </subcellularLocation>
    <subcellularLocation>
        <location evidence="2">Membrane</location>
        <topology evidence="2">Multi-pass membrane protein</topology>
    </subcellularLocation>
</comment>
<dbReference type="Gene3D" id="1.10.287.90">
    <property type="match status" value="1"/>
</dbReference>
<dbReference type="PANTHER" id="PTHR22888">
    <property type="entry name" value="CYTOCHROME C OXIDASE, SUBUNIT II"/>
    <property type="match status" value="1"/>
</dbReference>
<keyword evidence="4 15" id="KW-0813">Transport</keyword>
<keyword evidence="5 15" id="KW-0679">Respiratory chain</keyword>
<dbReference type="AlphaFoldDB" id="A0A545U1V8"/>
<feature type="signal peptide" evidence="19">
    <location>
        <begin position="1"/>
        <end position="29"/>
    </location>
</feature>
<dbReference type="InterPro" id="IPR008972">
    <property type="entry name" value="Cupredoxin"/>
</dbReference>
<dbReference type="InterPro" id="IPR036257">
    <property type="entry name" value="Cyt_c_oxidase_su2_TM_sf"/>
</dbReference>